<reference evidence="1 2" key="1">
    <citation type="journal article" date="2016" name="Mol. Biol. Evol.">
        <title>Comparative Genomics of Early-Diverging Mushroom-Forming Fungi Provides Insights into the Origins of Lignocellulose Decay Capabilities.</title>
        <authorList>
            <person name="Nagy L.G."/>
            <person name="Riley R."/>
            <person name="Tritt A."/>
            <person name="Adam C."/>
            <person name="Daum C."/>
            <person name="Floudas D."/>
            <person name="Sun H."/>
            <person name="Yadav J.S."/>
            <person name="Pangilinan J."/>
            <person name="Larsson K.H."/>
            <person name="Matsuura K."/>
            <person name="Barry K."/>
            <person name="Labutti K."/>
            <person name="Kuo R."/>
            <person name="Ohm R.A."/>
            <person name="Bhattacharya S.S."/>
            <person name="Shirouzu T."/>
            <person name="Yoshinaga Y."/>
            <person name="Martin F.M."/>
            <person name="Grigoriev I.V."/>
            <person name="Hibbett D.S."/>
        </authorList>
    </citation>
    <scope>NUCLEOTIDE SEQUENCE [LARGE SCALE GENOMIC DNA]</scope>
    <source>
        <strain evidence="1 2">CBS 109695</strain>
    </source>
</reference>
<evidence type="ECO:0000313" key="2">
    <source>
        <dbReference type="Proteomes" id="UP000076532"/>
    </source>
</evidence>
<organism evidence="1 2">
    <name type="scientific">Athelia psychrophila</name>
    <dbReference type="NCBI Taxonomy" id="1759441"/>
    <lineage>
        <taxon>Eukaryota</taxon>
        <taxon>Fungi</taxon>
        <taxon>Dikarya</taxon>
        <taxon>Basidiomycota</taxon>
        <taxon>Agaricomycotina</taxon>
        <taxon>Agaricomycetes</taxon>
        <taxon>Agaricomycetidae</taxon>
        <taxon>Atheliales</taxon>
        <taxon>Atheliaceae</taxon>
        <taxon>Athelia</taxon>
    </lineage>
</organism>
<dbReference type="AlphaFoldDB" id="A0A166T249"/>
<evidence type="ECO:0000313" key="1">
    <source>
        <dbReference type="EMBL" id="KZP30100.1"/>
    </source>
</evidence>
<name>A0A166T249_9AGAM</name>
<gene>
    <name evidence="1" type="ORF">FIBSPDRAFT_850815</name>
</gene>
<proteinExistence type="predicted"/>
<keyword evidence="2" id="KW-1185">Reference proteome</keyword>
<protein>
    <submittedName>
        <fullName evidence="1">Uncharacterized protein</fullName>
    </submittedName>
</protein>
<dbReference type="Proteomes" id="UP000076532">
    <property type="component" value="Unassembled WGS sequence"/>
</dbReference>
<dbReference type="EMBL" id="KV417495">
    <property type="protein sequence ID" value="KZP30100.1"/>
    <property type="molecule type" value="Genomic_DNA"/>
</dbReference>
<accession>A0A166T249</accession>
<sequence length="171" mass="19489">MQVTALQSCLCGIAVVLEKDMNGFPSYQWALALHPTDYRAADVRIFQIVKDRNTALWRARQGQGALESGGTCAVFHLARIPCPINTVRFLIEGLCPHRNGWDTHERMWSCATWVLRAIEVMISARLMREPTCPLVDVYDKVILCATKMPVSEKMQVVNHWLSPKPIREHHH</sequence>